<comment type="caution">
    <text evidence="4">The sequence shown here is derived from an EMBL/GenBank/DDBJ whole genome shotgun (WGS) entry which is preliminary data.</text>
</comment>
<evidence type="ECO:0000259" key="3">
    <source>
        <dbReference type="Pfam" id="PF18199"/>
    </source>
</evidence>
<dbReference type="Gene3D" id="3.40.50.300">
    <property type="entry name" value="P-loop containing nucleotide triphosphate hydrolases"/>
    <property type="match status" value="1"/>
</dbReference>
<sequence length="556" mass="64223">MKKWLTDMTWLNLVELSKLAHFSQVLRQVVSNDKVWYNWFLSDAPEEVTFPESYSTSLDTFKKLLLVRSFSPDRTLPMAKKYIGESLGFQYAEGYILSLEAMWQESDKRTPLVCFLSMGSDPTDNILSLSKKQNIPCGTISMGQGQEVHARRLLQQSQQEGRWILLQNCHLGLGFLEEMLDTVLQTEQVHDAFRCWLTTEPHPQFSINVLQSSIKYTFEPPQGVKAGLKRTFGGLTQEVVDASTFVEWKIMLYGVAFLHTTVQERRKFGPLGWNIPYEFNQSDFSATIQFIQNHMDEMGSKWNVSWPTVRYMIGEVHYGGRVTDDFDKRLLNTYTRVWFLDNMFTDKFDFAPNYKIPRCKTIQDFRTHVESMSLFDSPNVFGLHPNADITYQTNTADSILATIVNIQPKDAGAGGGETRESVVYRQCDDMLSKLPEDYIPHEVRAALQKQGTLQPLNIFLKQEVDRMQRVITVVRNTLKDLKLAIDGTIIMNENLKDALDNIFDARVPATWRKVSWDSATLGFWFSDLLDRNQQFFTWVFSGRPHVFWLTGFFNPQ</sequence>
<dbReference type="Proteomes" id="UP000663873">
    <property type="component" value="Unassembled WGS sequence"/>
</dbReference>
<dbReference type="GO" id="GO:0045505">
    <property type="term" value="F:dynein intermediate chain binding"/>
    <property type="evidence" value="ECO:0007669"/>
    <property type="project" value="InterPro"/>
</dbReference>
<dbReference type="GO" id="GO:0007018">
    <property type="term" value="P:microtubule-based movement"/>
    <property type="evidence" value="ECO:0007669"/>
    <property type="project" value="InterPro"/>
</dbReference>
<dbReference type="InterPro" id="IPR027417">
    <property type="entry name" value="P-loop_NTPase"/>
</dbReference>
<evidence type="ECO:0000259" key="1">
    <source>
        <dbReference type="Pfam" id="PF03028"/>
    </source>
</evidence>
<proteinExistence type="predicted"/>
<feature type="domain" description="Dynein heavy chain C-terminal" evidence="3">
    <location>
        <begin position="393"/>
        <end position="556"/>
    </location>
</feature>
<dbReference type="FunFam" id="3.40.50.300:FF:000320">
    <property type="entry name" value="Dynein, axonemal, heavy chain 5"/>
    <property type="match status" value="1"/>
</dbReference>
<name>A0A821EN06_9BILA</name>
<dbReference type="Gene3D" id="1.20.1270.280">
    <property type="match status" value="1"/>
</dbReference>
<reference evidence="4" key="1">
    <citation type="submission" date="2021-02" db="EMBL/GenBank/DDBJ databases">
        <authorList>
            <person name="Nowell W R."/>
        </authorList>
    </citation>
    <scope>NUCLEOTIDE SEQUENCE</scope>
</reference>
<dbReference type="Pfam" id="PF18199">
    <property type="entry name" value="Dynein_C"/>
    <property type="match status" value="1"/>
</dbReference>
<accession>A0A821EN06</accession>
<dbReference type="InterPro" id="IPR004273">
    <property type="entry name" value="Dynein_heavy_D6_P-loop"/>
</dbReference>
<dbReference type="FunFam" id="1.10.8.720:FF:000004">
    <property type="entry name" value="Dynein heavy chain 5, axonemal"/>
    <property type="match status" value="1"/>
</dbReference>
<dbReference type="InterPro" id="IPR041658">
    <property type="entry name" value="AAA_lid_11"/>
</dbReference>
<dbReference type="Pfam" id="PF18198">
    <property type="entry name" value="AAA_lid_11"/>
    <property type="match status" value="1"/>
</dbReference>
<dbReference type="Gene3D" id="1.10.8.720">
    <property type="entry name" value="Region D6 of dynein motor"/>
    <property type="match status" value="1"/>
</dbReference>
<feature type="non-terminal residue" evidence="4">
    <location>
        <position position="1"/>
    </location>
</feature>
<dbReference type="FunFam" id="1.20.1270.280:FF:000002">
    <property type="entry name" value="Dynein heavy chain 5, axonemal"/>
    <property type="match status" value="1"/>
</dbReference>
<organism evidence="4 5">
    <name type="scientific">Rotaria socialis</name>
    <dbReference type="NCBI Taxonomy" id="392032"/>
    <lineage>
        <taxon>Eukaryota</taxon>
        <taxon>Metazoa</taxon>
        <taxon>Spiralia</taxon>
        <taxon>Gnathifera</taxon>
        <taxon>Rotifera</taxon>
        <taxon>Eurotatoria</taxon>
        <taxon>Bdelloidea</taxon>
        <taxon>Philodinida</taxon>
        <taxon>Philodinidae</taxon>
        <taxon>Rotaria</taxon>
    </lineage>
</organism>
<dbReference type="GO" id="GO:0030286">
    <property type="term" value="C:dynein complex"/>
    <property type="evidence" value="ECO:0007669"/>
    <property type="project" value="InterPro"/>
</dbReference>
<feature type="domain" description="Dynein heavy chain AAA lid" evidence="2">
    <location>
        <begin position="248"/>
        <end position="387"/>
    </location>
</feature>
<keyword evidence="5" id="KW-1185">Reference proteome</keyword>
<dbReference type="EMBL" id="CAJOBP010028750">
    <property type="protein sequence ID" value="CAF4638828.1"/>
    <property type="molecule type" value="Genomic_DNA"/>
</dbReference>
<dbReference type="InterPro" id="IPR026983">
    <property type="entry name" value="DHC"/>
</dbReference>
<gene>
    <name evidence="4" type="ORF">UJA718_LOCUS33003</name>
</gene>
<evidence type="ECO:0000313" key="5">
    <source>
        <dbReference type="Proteomes" id="UP000663873"/>
    </source>
</evidence>
<dbReference type="InterPro" id="IPR042219">
    <property type="entry name" value="AAA_lid_11_sf"/>
</dbReference>
<protein>
    <submittedName>
        <fullName evidence="4">Uncharacterized protein</fullName>
    </submittedName>
</protein>
<dbReference type="PANTHER" id="PTHR46961">
    <property type="entry name" value="DYNEIN HEAVY CHAIN 1, AXONEMAL-LIKE PROTEIN"/>
    <property type="match status" value="1"/>
</dbReference>
<evidence type="ECO:0000259" key="2">
    <source>
        <dbReference type="Pfam" id="PF18198"/>
    </source>
</evidence>
<dbReference type="GO" id="GO:0051959">
    <property type="term" value="F:dynein light intermediate chain binding"/>
    <property type="evidence" value="ECO:0007669"/>
    <property type="project" value="InterPro"/>
</dbReference>
<dbReference type="PANTHER" id="PTHR46961:SF19">
    <property type="entry name" value="DYNEIN HEAVY CHAIN 5, AXONEMAL"/>
    <property type="match status" value="1"/>
</dbReference>
<evidence type="ECO:0000313" key="4">
    <source>
        <dbReference type="EMBL" id="CAF4638828.1"/>
    </source>
</evidence>
<feature type="domain" description="Dynein heavy chain region D6 P-loop" evidence="1">
    <location>
        <begin position="108"/>
        <end position="217"/>
    </location>
</feature>
<dbReference type="AlphaFoldDB" id="A0A821EN06"/>
<dbReference type="InterPro" id="IPR041228">
    <property type="entry name" value="Dynein_C"/>
</dbReference>
<dbReference type="Pfam" id="PF03028">
    <property type="entry name" value="Dynein_heavy"/>
    <property type="match status" value="1"/>
</dbReference>
<dbReference type="GO" id="GO:0008569">
    <property type="term" value="F:minus-end-directed microtubule motor activity"/>
    <property type="evidence" value="ECO:0007669"/>
    <property type="project" value="InterPro"/>
</dbReference>